<sequence length="57" mass="6212">MVDHCGPCAAPASVVQLTEGLDQHSLMQEDIWAVDVCRTFRVTDITSSQVLNAMAHL</sequence>
<dbReference type="AlphaFoldDB" id="F8MBW6"/>
<protein>
    <submittedName>
        <fullName evidence="1">Uncharacterized protein</fullName>
    </submittedName>
</protein>
<reference evidence="2" key="1">
    <citation type="journal article" date="2011" name="Genetics">
        <title>Massive changes in genome architecture accompany the transition to self-fertility in the filamentous fungus Neurospora tetrasperma.</title>
        <authorList>
            <person name="Ellison C.E."/>
            <person name="Stajich J.E."/>
            <person name="Jacobson D.J."/>
            <person name="Natvig D.O."/>
            <person name="Lapidus A."/>
            <person name="Foster B."/>
            <person name="Aerts A."/>
            <person name="Riley R."/>
            <person name="Lindquist E.A."/>
            <person name="Grigoriev I.V."/>
            <person name="Taylor J.W."/>
        </authorList>
    </citation>
    <scope>NUCLEOTIDE SEQUENCE [LARGE SCALE GENOMIC DNA]</scope>
    <source>
        <strain evidence="2">FGSC 2508 / P0657</strain>
    </source>
</reference>
<name>F8MBW6_NEUT8</name>
<dbReference type="KEGG" id="nte:NEUTE1DRAFT116013"/>
<dbReference type="VEuPathDB" id="FungiDB:NEUTE1DRAFT_116013"/>
<evidence type="ECO:0000313" key="2">
    <source>
        <dbReference type="Proteomes" id="UP000008065"/>
    </source>
</evidence>
<proteinExistence type="predicted"/>
<gene>
    <name evidence="1" type="ORF">NEUTE1DRAFT_116013</name>
</gene>
<evidence type="ECO:0000313" key="1">
    <source>
        <dbReference type="EMBL" id="EGO61175.1"/>
    </source>
</evidence>
<dbReference type="RefSeq" id="XP_009848289.1">
    <property type="nucleotide sequence ID" value="XM_009849987.1"/>
</dbReference>
<dbReference type="GeneID" id="20822919"/>
<accession>F8MBW6</accession>
<keyword evidence="2" id="KW-1185">Reference proteome</keyword>
<organism evidence="1 2">
    <name type="scientific">Neurospora tetrasperma (strain FGSC 2508 / ATCC MYA-4615 / P0657)</name>
    <dbReference type="NCBI Taxonomy" id="510951"/>
    <lineage>
        <taxon>Eukaryota</taxon>
        <taxon>Fungi</taxon>
        <taxon>Dikarya</taxon>
        <taxon>Ascomycota</taxon>
        <taxon>Pezizomycotina</taxon>
        <taxon>Sordariomycetes</taxon>
        <taxon>Sordariomycetidae</taxon>
        <taxon>Sordariales</taxon>
        <taxon>Sordariaceae</taxon>
        <taxon>Neurospora</taxon>
    </lineage>
</organism>
<dbReference type="EMBL" id="GL891302">
    <property type="protein sequence ID" value="EGO61175.1"/>
    <property type="molecule type" value="Genomic_DNA"/>
</dbReference>
<dbReference type="Proteomes" id="UP000008065">
    <property type="component" value="Unassembled WGS sequence"/>
</dbReference>
<dbReference type="HOGENOM" id="CLU_2997009_0_0_1"/>